<name>A0A7J3M1T5_ARCFL</name>
<gene>
    <name evidence="3" type="ORF">ENT52_03070</name>
</gene>
<dbReference type="EMBL" id="DSYZ01000069">
    <property type="protein sequence ID" value="HGT82688.1"/>
    <property type="molecule type" value="Genomic_DNA"/>
</dbReference>
<keyword evidence="1" id="KW-0812">Transmembrane</keyword>
<proteinExistence type="predicted"/>
<feature type="transmembrane region" description="Helical" evidence="1">
    <location>
        <begin position="201"/>
        <end position="221"/>
    </location>
</feature>
<protein>
    <submittedName>
        <fullName evidence="3">DUF1624 domain-containing protein</fullName>
    </submittedName>
</protein>
<feature type="transmembrane region" description="Helical" evidence="1">
    <location>
        <begin position="125"/>
        <end position="143"/>
    </location>
</feature>
<feature type="transmembrane region" description="Helical" evidence="1">
    <location>
        <begin position="163"/>
        <end position="180"/>
    </location>
</feature>
<feature type="transmembrane region" description="Helical" evidence="1">
    <location>
        <begin position="36"/>
        <end position="56"/>
    </location>
</feature>
<feature type="transmembrane region" description="Helical" evidence="1">
    <location>
        <begin position="76"/>
        <end position="94"/>
    </location>
</feature>
<sequence length="231" mass="27189">MRYWQIDFARGIAVILMLFFHLFFDASYFQKIELSGAFWFVFPRLIGGMFIFISGFTLSYTHRDRTLFSVSKLRRIAKFAVIAIAITIATMIFAPDEFVVFGIIHFFAVASLLAMFFVKKEKVCLFLGVCLTILGFYIQQFRFPFWHLFWLGLIPEGFRTLDYYPLLPWFGVMLLGMYFGKKIRLRAVNYKESFVSFLGRHSLAIYLIQHPVIVLLLHLYYRDVLQSILKV</sequence>
<accession>A0A7J3M1T5</accession>
<keyword evidence="1" id="KW-1133">Transmembrane helix</keyword>
<organism evidence="3">
    <name type="scientific">Archaeoglobus fulgidus</name>
    <dbReference type="NCBI Taxonomy" id="2234"/>
    <lineage>
        <taxon>Archaea</taxon>
        <taxon>Methanobacteriati</taxon>
        <taxon>Methanobacteriota</taxon>
        <taxon>Archaeoglobi</taxon>
        <taxon>Archaeoglobales</taxon>
        <taxon>Archaeoglobaceae</taxon>
        <taxon>Archaeoglobus</taxon>
    </lineage>
</organism>
<keyword evidence="1" id="KW-0472">Membrane</keyword>
<evidence type="ECO:0000259" key="2">
    <source>
        <dbReference type="Pfam" id="PF07786"/>
    </source>
</evidence>
<dbReference type="Pfam" id="PF07786">
    <property type="entry name" value="HGSNAT_cat"/>
    <property type="match status" value="1"/>
</dbReference>
<evidence type="ECO:0000313" key="3">
    <source>
        <dbReference type="EMBL" id="HGT82688.1"/>
    </source>
</evidence>
<dbReference type="InterPro" id="IPR012429">
    <property type="entry name" value="HGSNAT_cat"/>
</dbReference>
<feature type="domain" description="Heparan-alpha-glucosaminide N-acetyltransferase catalytic" evidence="2">
    <location>
        <begin position="2"/>
        <end position="211"/>
    </location>
</feature>
<dbReference type="AlphaFoldDB" id="A0A7J3M1T5"/>
<evidence type="ECO:0000256" key="1">
    <source>
        <dbReference type="SAM" id="Phobius"/>
    </source>
</evidence>
<feature type="transmembrane region" description="Helical" evidence="1">
    <location>
        <begin position="100"/>
        <end position="118"/>
    </location>
</feature>
<reference evidence="3" key="1">
    <citation type="journal article" date="2020" name="mSystems">
        <title>Genome- and Community-Level Interaction Insights into Carbon Utilization and Element Cycling Functions of Hydrothermarchaeota in Hydrothermal Sediment.</title>
        <authorList>
            <person name="Zhou Z."/>
            <person name="Liu Y."/>
            <person name="Xu W."/>
            <person name="Pan J."/>
            <person name="Luo Z.H."/>
            <person name="Li M."/>
        </authorList>
    </citation>
    <scope>NUCLEOTIDE SEQUENCE [LARGE SCALE GENOMIC DNA]</scope>
    <source>
        <strain evidence="3">SpSt-587</strain>
    </source>
</reference>
<comment type="caution">
    <text evidence="3">The sequence shown here is derived from an EMBL/GenBank/DDBJ whole genome shotgun (WGS) entry which is preliminary data.</text>
</comment>
<feature type="transmembrane region" description="Helical" evidence="1">
    <location>
        <begin position="12"/>
        <end position="30"/>
    </location>
</feature>